<sequence length="161" mass="17899">MATRGGADSYLICLKQKAAAIGSLPCGHNFHLNYTQQHWMTDVSGHLPLGWLIAWALDRAKILAGPGLPLMLGRATLDKHLPRVLELLATRPGSKRAERQLDVFVAEFGYPQDALGELRRREDPAQRGRLAPAAAEDREEGVEGRVQGESAWRWRCSFLTM</sequence>
<comment type="caution">
    <text evidence="2">The sequence shown here is derived from an EMBL/GenBank/DDBJ whole genome shotgun (WGS) entry which is preliminary data.</text>
</comment>
<keyword evidence="3" id="KW-1185">Reference proteome</keyword>
<dbReference type="AlphaFoldDB" id="A0A4Q4SYX0"/>
<evidence type="ECO:0000256" key="1">
    <source>
        <dbReference type="SAM" id="MobiDB-lite"/>
    </source>
</evidence>
<dbReference type="EMBL" id="QJNU01000802">
    <property type="protein sequence ID" value="RYO85751.1"/>
    <property type="molecule type" value="Genomic_DNA"/>
</dbReference>
<accession>A0A4Q4SYX0</accession>
<evidence type="ECO:0000313" key="2">
    <source>
        <dbReference type="EMBL" id="RYO85751.1"/>
    </source>
</evidence>
<evidence type="ECO:0000313" key="3">
    <source>
        <dbReference type="Proteomes" id="UP000293360"/>
    </source>
</evidence>
<protein>
    <submittedName>
        <fullName evidence="2">Uncharacterized protein</fullName>
    </submittedName>
</protein>
<reference evidence="2 3" key="1">
    <citation type="submission" date="2018-06" db="EMBL/GenBank/DDBJ databases">
        <title>Complete Genomes of Monosporascus.</title>
        <authorList>
            <person name="Robinson A.J."/>
            <person name="Natvig D.O."/>
        </authorList>
    </citation>
    <scope>NUCLEOTIDE SEQUENCE [LARGE SCALE GENOMIC DNA]</scope>
    <source>
        <strain evidence="2 3">CBS 110550</strain>
    </source>
</reference>
<dbReference type="STRING" id="155417.A0A4Q4SYX0"/>
<organism evidence="2 3">
    <name type="scientific">Monosporascus ibericus</name>
    <dbReference type="NCBI Taxonomy" id="155417"/>
    <lineage>
        <taxon>Eukaryota</taxon>
        <taxon>Fungi</taxon>
        <taxon>Dikarya</taxon>
        <taxon>Ascomycota</taxon>
        <taxon>Pezizomycotina</taxon>
        <taxon>Sordariomycetes</taxon>
        <taxon>Xylariomycetidae</taxon>
        <taxon>Xylariales</taxon>
        <taxon>Xylariales incertae sedis</taxon>
        <taxon>Monosporascus</taxon>
    </lineage>
</organism>
<dbReference type="OrthoDB" id="4779963at2759"/>
<proteinExistence type="predicted"/>
<feature type="region of interest" description="Disordered" evidence="1">
    <location>
        <begin position="122"/>
        <end position="142"/>
    </location>
</feature>
<gene>
    <name evidence="2" type="ORF">DL764_009112</name>
</gene>
<dbReference type="Proteomes" id="UP000293360">
    <property type="component" value="Unassembled WGS sequence"/>
</dbReference>
<name>A0A4Q4SYX0_9PEZI</name>